<dbReference type="Pfam" id="PF06253">
    <property type="entry name" value="MTTB"/>
    <property type="match status" value="1"/>
</dbReference>
<gene>
    <name evidence="6" type="ORF">JWJ88_12655</name>
</gene>
<name>A0ABX7JN02_9RHOB</name>
<dbReference type="GO" id="GO:0008168">
    <property type="term" value="F:methyltransferase activity"/>
    <property type="evidence" value="ECO:0007669"/>
    <property type="project" value="UniProtKB-KW"/>
</dbReference>
<accession>A0ABX7JN02</accession>
<dbReference type="InterPro" id="IPR010426">
    <property type="entry name" value="MTTB_MeTrfase"/>
</dbReference>
<keyword evidence="3 4" id="KW-0808">Transferase</keyword>
<dbReference type="RefSeq" id="WP_205295311.1">
    <property type="nucleotide sequence ID" value="NZ_CP070369.1"/>
</dbReference>
<evidence type="ECO:0000256" key="2">
    <source>
        <dbReference type="ARBA" id="ARBA00022603"/>
    </source>
</evidence>
<feature type="compositionally biased region" description="Low complexity" evidence="5">
    <location>
        <begin position="22"/>
        <end position="33"/>
    </location>
</feature>
<geneLocation type="plasmid" evidence="6 7">
    <name>p1</name>
</geneLocation>
<comment type="similarity">
    <text evidence="1 4">Belongs to the trimethylamine methyltransferase family.</text>
</comment>
<feature type="region of interest" description="Disordered" evidence="5">
    <location>
        <begin position="1"/>
        <end position="36"/>
    </location>
</feature>
<keyword evidence="7" id="KW-1185">Reference proteome</keyword>
<dbReference type="PIRSF" id="PIRSF037567">
    <property type="entry name" value="MTTB_MeTrfase"/>
    <property type="match status" value="1"/>
</dbReference>
<evidence type="ECO:0000256" key="5">
    <source>
        <dbReference type="SAM" id="MobiDB-lite"/>
    </source>
</evidence>
<dbReference type="GO" id="GO:0032259">
    <property type="term" value="P:methylation"/>
    <property type="evidence" value="ECO:0007669"/>
    <property type="project" value="UniProtKB-KW"/>
</dbReference>
<evidence type="ECO:0000256" key="1">
    <source>
        <dbReference type="ARBA" id="ARBA00007137"/>
    </source>
</evidence>
<proteinExistence type="inferred from homology"/>
<dbReference type="EMBL" id="CP070369">
    <property type="protein sequence ID" value="QRZ14334.1"/>
    <property type="molecule type" value="Genomic_DNA"/>
</dbReference>
<reference evidence="6 7" key="1">
    <citation type="submission" date="2021-02" db="EMBL/GenBank/DDBJ databases">
        <title>Paracoccus methylovroum sp.nov., a new methanol and methylamine utilizing methylotrophic denitrifer.</title>
        <authorList>
            <person name="Timsy T."/>
            <person name="Behrendt U."/>
            <person name="Ulrich A."/>
            <person name="Spanner T."/>
            <person name="Foesel B.U."/>
            <person name="Horn M.A."/>
            <person name="Kolb S."/>
        </authorList>
    </citation>
    <scope>NUCLEOTIDE SEQUENCE [LARGE SCALE GENOMIC DNA]</scope>
    <source>
        <strain evidence="6 7">H4-D09</strain>
        <plasmid evidence="6 7">p1</plasmid>
    </source>
</reference>
<keyword evidence="2 6" id="KW-0489">Methyltransferase</keyword>
<organism evidence="6 7">
    <name type="scientific">Paracoccus methylovorus</name>
    <dbReference type="NCBI Taxonomy" id="2812658"/>
    <lineage>
        <taxon>Bacteria</taxon>
        <taxon>Pseudomonadati</taxon>
        <taxon>Pseudomonadota</taxon>
        <taxon>Alphaproteobacteria</taxon>
        <taxon>Rhodobacterales</taxon>
        <taxon>Paracoccaceae</taxon>
        <taxon>Paracoccus</taxon>
    </lineage>
</organism>
<evidence type="ECO:0000256" key="4">
    <source>
        <dbReference type="PIRNR" id="PIRNR037567"/>
    </source>
</evidence>
<keyword evidence="6" id="KW-0614">Plasmid</keyword>
<evidence type="ECO:0000313" key="7">
    <source>
        <dbReference type="Proteomes" id="UP000663629"/>
    </source>
</evidence>
<evidence type="ECO:0000256" key="3">
    <source>
        <dbReference type="ARBA" id="ARBA00022679"/>
    </source>
</evidence>
<dbReference type="Proteomes" id="UP000663629">
    <property type="component" value="Plasmid p1"/>
</dbReference>
<feature type="compositionally biased region" description="Basic and acidic residues" evidence="5">
    <location>
        <begin position="11"/>
        <end position="20"/>
    </location>
</feature>
<dbReference type="InterPro" id="IPR038601">
    <property type="entry name" value="MttB-like_sf"/>
</dbReference>
<dbReference type="Gene3D" id="3.20.20.480">
    <property type="entry name" value="Trimethylamine methyltransferase-like"/>
    <property type="match status" value="1"/>
</dbReference>
<dbReference type="EC" id="2.1.1.-" evidence="4"/>
<sequence length="523" mass="55891">MTENATLAEENGSRRGRGDRGGAAARRAARSGAGPSGQLTYIRRNVPFYEVLDDEALALIEANADTVLEEVGIEFRDDAEALAMWKEAGADVRGERVHFPKGLPRALLKTAPPVFTQHARNPERSVQIGGGSTIFAPVYGPPFVRDLDGKRRYATIEDFHNFVKLAYLAPSIHHSGGTVCEPVDVPVNKRHLDMLLAHMTLSDKPFMGSVTAPERAEDTVAMAKILFGNEFVENNTVTINLINANSPMVFDDTMLGAAKVYARANQACIVTPFILAGAMSPVTVAGTLTQVLAEVLAGAAFTQLVRPGAPVVFGTFASSISMQSGAPTFGTPEPSLVSYGAAQLARRLGLPFRTGGSLCASKIPDAQAAYESANTLNSTLLAGANFVLHAAGWLEGGLSACYEKFVMDADQLGMAQKFAAGVDLSENGQALDAIREVGPGQHYLGCAHTQANFQTAFHRSDIADNNSFEQWEAEGQKSAAQRANEIARHWLESYEAPPIDPGIAEGLHDFVARKKASMPDAFT</sequence>
<evidence type="ECO:0000313" key="6">
    <source>
        <dbReference type="EMBL" id="QRZ14334.1"/>
    </source>
</evidence>
<protein>
    <recommendedName>
        <fullName evidence="4">Methyltransferase</fullName>
        <ecNumber evidence="4">2.1.1.-</ecNumber>
    </recommendedName>
</protein>